<reference evidence="3 4" key="1">
    <citation type="submission" date="2019-10" db="EMBL/GenBank/DDBJ databases">
        <title>Dictyobacter vulcani sp. nov., within the class Ktedonobacteria, isolated from soil of volcanic Mt. Zao.</title>
        <authorList>
            <person name="Zheng Y."/>
            <person name="Wang C.M."/>
            <person name="Sakai Y."/>
            <person name="Abe K."/>
            <person name="Yokota A."/>
            <person name="Yabe S."/>
        </authorList>
    </citation>
    <scope>NUCLEOTIDE SEQUENCE [LARGE SCALE GENOMIC DNA]</scope>
    <source>
        <strain evidence="3 4">W12</strain>
    </source>
</reference>
<dbReference type="Gene3D" id="3.40.50.720">
    <property type="entry name" value="NAD(P)-binding Rossmann-like Domain"/>
    <property type="match status" value="1"/>
</dbReference>
<dbReference type="SUPFAM" id="SSF51735">
    <property type="entry name" value="NAD(P)-binding Rossmann-fold domains"/>
    <property type="match status" value="1"/>
</dbReference>
<dbReference type="InterPro" id="IPR055170">
    <property type="entry name" value="GFO_IDH_MocA-like_dom"/>
</dbReference>
<dbReference type="Pfam" id="PF01408">
    <property type="entry name" value="GFO_IDH_MocA"/>
    <property type="match status" value="1"/>
</dbReference>
<evidence type="ECO:0000313" key="4">
    <source>
        <dbReference type="Proteomes" id="UP000326912"/>
    </source>
</evidence>
<dbReference type="SUPFAM" id="SSF55347">
    <property type="entry name" value="Glyceraldehyde-3-phosphate dehydrogenase-like, C-terminal domain"/>
    <property type="match status" value="1"/>
</dbReference>
<dbReference type="PANTHER" id="PTHR43377">
    <property type="entry name" value="BILIVERDIN REDUCTASE A"/>
    <property type="match status" value="1"/>
</dbReference>
<organism evidence="3 4">
    <name type="scientific">Dictyobacter vulcani</name>
    <dbReference type="NCBI Taxonomy" id="2607529"/>
    <lineage>
        <taxon>Bacteria</taxon>
        <taxon>Bacillati</taxon>
        <taxon>Chloroflexota</taxon>
        <taxon>Ktedonobacteria</taxon>
        <taxon>Ktedonobacterales</taxon>
        <taxon>Dictyobacteraceae</taxon>
        <taxon>Dictyobacter</taxon>
    </lineage>
</organism>
<evidence type="ECO:0000259" key="1">
    <source>
        <dbReference type="Pfam" id="PF01408"/>
    </source>
</evidence>
<dbReference type="InterPro" id="IPR036291">
    <property type="entry name" value="NAD(P)-bd_dom_sf"/>
</dbReference>
<dbReference type="PANTHER" id="PTHR43377:SF1">
    <property type="entry name" value="BILIVERDIN REDUCTASE A"/>
    <property type="match status" value="1"/>
</dbReference>
<dbReference type="AlphaFoldDB" id="A0A5J4KJ66"/>
<dbReference type="Gene3D" id="3.30.360.10">
    <property type="entry name" value="Dihydrodipicolinate Reductase, domain 2"/>
    <property type="match status" value="1"/>
</dbReference>
<dbReference type="Pfam" id="PF22725">
    <property type="entry name" value="GFO_IDH_MocA_C3"/>
    <property type="match status" value="1"/>
</dbReference>
<accession>A0A5J4KJ66</accession>
<evidence type="ECO:0000313" key="3">
    <source>
        <dbReference type="EMBL" id="GER86360.1"/>
    </source>
</evidence>
<dbReference type="GO" id="GO:0000166">
    <property type="term" value="F:nucleotide binding"/>
    <property type="evidence" value="ECO:0007669"/>
    <property type="project" value="InterPro"/>
</dbReference>
<protein>
    <submittedName>
        <fullName evidence="3">Oxidoreductase</fullName>
    </submittedName>
</protein>
<dbReference type="Proteomes" id="UP000326912">
    <property type="component" value="Unassembled WGS sequence"/>
</dbReference>
<feature type="domain" description="GFO/IDH/MocA-like oxidoreductase" evidence="2">
    <location>
        <begin position="133"/>
        <end position="241"/>
    </location>
</feature>
<dbReference type="InterPro" id="IPR051450">
    <property type="entry name" value="Gfo/Idh/MocA_Oxidoreductases"/>
</dbReference>
<keyword evidence="4" id="KW-1185">Reference proteome</keyword>
<comment type="caution">
    <text evidence="3">The sequence shown here is derived from an EMBL/GenBank/DDBJ whole genome shotgun (WGS) entry which is preliminary data.</text>
</comment>
<dbReference type="InterPro" id="IPR000683">
    <property type="entry name" value="Gfo/Idh/MocA-like_OxRdtase_N"/>
</dbReference>
<sequence>MPLNVGVVGAGTMGMNHLRVLSDFNEEQIRLVGVAEASETALRRAMNRFHLTGYIDYRQMVAEAHPGLVAVVVPTNLHFAVAAYLLERGINVLIEKPMTSTVEEASALIQLARRSGAKIAVGHIERFNPAIIALKRHMMEGDLGKLFQLHARRLGPFPPRIRDVGVILDLATHDIDIMRYLTNTEVEGVYAETQRRIHETCEDLLLGILHFADDVIGVLDVNWLTPTKIRELTITGEKGMFLVNYLTQDLYFYENDYTSTSWDALRSLTGVSEGTMTRLKVQKAEPLRLEYEDVLQAICDDTQPTVTGEDGLVTLKIAHRLLASTTLERVGVERKKVQYANNYV</sequence>
<evidence type="ECO:0000259" key="2">
    <source>
        <dbReference type="Pfam" id="PF22725"/>
    </source>
</evidence>
<gene>
    <name evidence="3" type="ORF">KDW_05220</name>
</gene>
<proteinExistence type="predicted"/>
<dbReference type="RefSeq" id="WP_151754504.1">
    <property type="nucleotide sequence ID" value="NZ_BKZW01000001.1"/>
</dbReference>
<name>A0A5J4KJ66_9CHLR</name>
<dbReference type="EMBL" id="BKZW01000001">
    <property type="protein sequence ID" value="GER86360.1"/>
    <property type="molecule type" value="Genomic_DNA"/>
</dbReference>
<feature type="domain" description="Gfo/Idh/MocA-like oxidoreductase N-terminal" evidence="1">
    <location>
        <begin position="3"/>
        <end position="123"/>
    </location>
</feature>